<evidence type="ECO:0000256" key="1">
    <source>
        <dbReference type="SAM" id="Phobius"/>
    </source>
</evidence>
<evidence type="ECO:0000313" key="2">
    <source>
        <dbReference type="Ensembl" id="ENSLOCP00000007302.1"/>
    </source>
</evidence>
<evidence type="ECO:0000313" key="3">
    <source>
        <dbReference type="Proteomes" id="UP000018468"/>
    </source>
</evidence>
<reference evidence="2" key="2">
    <citation type="submission" date="2025-08" db="UniProtKB">
        <authorList>
            <consortium name="Ensembl"/>
        </authorList>
    </citation>
    <scope>IDENTIFICATION</scope>
</reference>
<keyword evidence="3" id="KW-1185">Reference proteome</keyword>
<dbReference type="EMBL" id="AHAT01009813">
    <property type="status" value="NOT_ANNOTATED_CDS"/>
    <property type="molecule type" value="Genomic_DNA"/>
</dbReference>
<dbReference type="InParanoid" id="W5MFZ3"/>
<reference evidence="3" key="1">
    <citation type="submission" date="2011-12" db="EMBL/GenBank/DDBJ databases">
        <title>The Draft Genome of Lepisosteus oculatus.</title>
        <authorList>
            <consortium name="The Broad Institute Genome Assembly &amp; Analysis Group"/>
            <consortium name="Computational R&amp;D Group"/>
            <consortium name="and Sequencing Platform"/>
            <person name="Di Palma F."/>
            <person name="Alfoldi J."/>
            <person name="Johnson J."/>
            <person name="Berlin A."/>
            <person name="Gnerre S."/>
            <person name="Jaffe D."/>
            <person name="MacCallum I."/>
            <person name="Young S."/>
            <person name="Walker B.J."/>
            <person name="Lander E.S."/>
            <person name="Lindblad-Toh K."/>
        </authorList>
    </citation>
    <scope>NUCLEOTIDE SEQUENCE [LARGE SCALE GENOMIC DNA]</scope>
</reference>
<dbReference type="InterPro" id="IPR019169">
    <property type="entry name" value="Transmembrane_26"/>
</dbReference>
<dbReference type="Bgee" id="ENSLOCG00000006048">
    <property type="expression patterns" value="Expressed in pharyngeal gill and 8 other cell types or tissues"/>
</dbReference>
<keyword evidence="1" id="KW-0472">Membrane</keyword>
<dbReference type="eggNOG" id="KOG4610">
    <property type="taxonomic scope" value="Eukaryota"/>
</dbReference>
<dbReference type="HOGENOM" id="CLU_032511_0_1_1"/>
<dbReference type="OrthoDB" id="10042902at2759"/>
<feature type="transmembrane region" description="Helical" evidence="1">
    <location>
        <begin position="14"/>
        <end position="32"/>
    </location>
</feature>
<feature type="transmembrane region" description="Helical" evidence="1">
    <location>
        <begin position="173"/>
        <end position="192"/>
    </location>
</feature>
<dbReference type="PANTHER" id="PTHR22168">
    <property type="entry name" value="TMEM26 PROTEIN"/>
    <property type="match status" value="1"/>
</dbReference>
<dbReference type="KEGG" id="loc:107075524"/>
<keyword evidence="1" id="KW-0812">Transmembrane</keyword>
<dbReference type="Proteomes" id="UP000018468">
    <property type="component" value="Linkage group LG25"/>
</dbReference>
<dbReference type="GeneID" id="107075524"/>
<sequence length="291" mass="33603">MMCGQTIWTTFLDILSRTLFAVHGGMLVWCVVSVKRDPFYWVLLLGVLFLVVEMIVTWKFTTHGWWKWFSPMVFLYLCTVIPSIWILELQTLQSYSSSNTTTEMYGKEKHEQILHLRQTLPFVLVLGRWIMPKGEMSRDDLSNILTNFLSLGADILELSEVFKDKEVRSHYKLLVIGLSLFSLALMQFPLVITKIQLPVTHPAPKHLLKRVRDHSVEEGCNKILGLLINVVMQDAPFLVYRLYLITKLGVYDDTIIYFTCKNIVMILIDVYTILVIVCGKGVLRQNRSTPV</sequence>
<dbReference type="Pfam" id="PF09772">
    <property type="entry name" value="Tmem26"/>
    <property type="match status" value="2"/>
</dbReference>
<dbReference type="GeneTree" id="ENSGT00390000014794"/>
<feature type="transmembrane region" description="Helical" evidence="1">
    <location>
        <begin position="68"/>
        <end position="87"/>
    </location>
</feature>
<dbReference type="AlphaFoldDB" id="W5MFZ3"/>
<name>W5MFZ3_LEPOC</name>
<keyword evidence="1" id="KW-1133">Transmembrane helix</keyword>
<dbReference type="RefSeq" id="XP_015192385.1">
    <property type="nucleotide sequence ID" value="XM_015336899.2"/>
</dbReference>
<organism evidence="2 3">
    <name type="scientific">Lepisosteus oculatus</name>
    <name type="common">Spotted gar</name>
    <dbReference type="NCBI Taxonomy" id="7918"/>
    <lineage>
        <taxon>Eukaryota</taxon>
        <taxon>Metazoa</taxon>
        <taxon>Chordata</taxon>
        <taxon>Craniata</taxon>
        <taxon>Vertebrata</taxon>
        <taxon>Euteleostomi</taxon>
        <taxon>Actinopterygii</taxon>
        <taxon>Neopterygii</taxon>
        <taxon>Holostei</taxon>
        <taxon>Semionotiformes</taxon>
        <taxon>Lepisosteidae</taxon>
        <taxon>Lepisosteus</taxon>
    </lineage>
</organism>
<protein>
    <submittedName>
        <fullName evidence="2">Transmembrane protein 26-like</fullName>
    </submittedName>
</protein>
<dbReference type="Ensembl" id="ENSLOCT00000007310.1">
    <property type="protein sequence ID" value="ENSLOCP00000007302.1"/>
    <property type="gene ID" value="ENSLOCG00000006048.1"/>
</dbReference>
<accession>W5MFZ3</accession>
<dbReference type="OMA" id="PTIWFLE"/>
<feature type="transmembrane region" description="Helical" evidence="1">
    <location>
        <begin position="39"/>
        <end position="56"/>
    </location>
</feature>
<dbReference type="PANTHER" id="PTHR22168:SF7">
    <property type="entry name" value="TRANSMEMBRANE PROTEIN 26-LIKE"/>
    <property type="match status" value="1"/>
</dbReference>
<reference evidence="2" key="3">
    <citation type="submission" date="2025-09" db="UniProtKB">
        <authorList>
            <consortium name="Ensembl"/>
        </authorList>
    </citation>
    <scope>IDENTIFICATION</scope>
</reference>
<proteinExistence type="predicted"/>
<feature type="transmembrane region" description="Helical" evidence="1">
    <location>
        <begin position="255"/>
        <end position="278"/>
    </location>
</feature>